<protein>
    <submittedName>
        <fullName evidence="6">Ig-like domain-containing protein</fullName>
    </submittedName>
</protein>
<dbReference type="InterPro" id="IPR032812">
    <property type="entry name" value="SbsA_Ig"/>
</dbReference>
<dbReference type="Proteomes" id="UP000194450">
    <property type="component" value="Unassembled WGS sequence"/>
</dbReference>
<proteinExistence type="inferred from homology"/>
<evidence type="ECO:0000256" key="3">
    <source>
        <dbReference type="SAM" id="MobiDB-lite"/>
    </source>
</evidence>
<feature type="domain" description="SbsA Ig-like" evidence="5">
    <location>
        <begin position="153"/>
        <end position="271"/>
    </location>
</feature>
<dbReference type="Pfam" id="PF13205">
    <property type="entry name" value="Big_5"/>
    <property type="match status" value="8"/>
</dbReference>
<organism evidence="6 7">
    <name type="scientific">Pseudidiomarina planktonica</name>
    <dbReference type="NCBI Taxonomy" id="1323738"/>
    <lineage>
        <taxon>Bacteria</taxon>
        <taxon>Pseudomonadati</taxon>
        <taxon>Pseudomonadota</taxon>
        <taxon>Gammaproteobacteria</taxon>
        <taxon>Alteromonadales</taxon>
        <taxon>Idiomarinaceae</taxon>
        <taxon>Pseudidiomarina</taxon>
    </lineage>
</organism>
<feature type="chain" id="PRO_5013051550" evidence="4">
    <location>
        <begin position="26"/>
        <end position="1272"/>
    </location>
</feature>
<feature type="domain" description="SbsA Ig-like" evidence="5">
    <location>
        <begin position="397"/>
        <end position="516"/>
    </location>
</feature>
<evidence type="ECO:0000256" key="2">
    <source>
        <dbReference type="ARBA" id="ARBA00022729"/>
    </source>
</evidence>
<gene>
    <name evidence="6" type="ORF">SAMN06297229_0152</name>
</gene>
<feature type="domain" description="SbsA Ig-like" evidence="5">
    <location>
        <begin position="769"/>
        <end position="888"/>
    </location>
</feature>
<evidence type="ECO:0000256" key="1">
    <source>
        <dbReference type="ARBA" id="ARBA00005445"/>
    </source>
</evidence>
<sequence length="1272" mass="132496">MYSNLFNLSRIKNLLMLFLVSTVLAACGDRDPILGYDGNVALSPTVIAVTPADNATDVAINGASITARFSVPVEPLSNDDFTLACSDTCTSPSGTVSMNDAGTVATFTPVAPAVLDGSTLYTATVHYAQSKDNGLVLENPYIWSFTTSVVPETIRPRVTLTDPVTTSSGTTVDVPINTSVLAAFNENMAPAMFTEITFTLTCEAPCMAPQGAVSYDVSAKAAQFKPAQDLEWETTYTATISQAVTDLAGNELAGNQGPLTEASDYVWQFTTGSTPDATRPRVTLTDPASTSPANVSVNTSVLAVFNENMAPATFTDATFTLTCDAPCTGPQGAVSYDVSAKAAQFKPAQDLEWETTYTATISQAVTDLAGNELAGNQGSVTDPSDYAWEFTTGVAPDTTRPRVTLTNPATTSPELETDVPVNTSVLAVFNENMVPSTFTDTTFTLTCDSPCATSLGTVSYNVDAKSARFVPAQDLEAETTYTATISRSVTDLAGNELAGNQGPLTDPSDYVWQFTTGLAPDTTRPRVTLTEPETTSSGPTADVPVNTSVLAVFNENMAPATLTDTTFTLTCDSPCAVPLGTVSYNVDAKSARFRPAQNLEAETTYTATISQAVTDLAGNELAGNQGSVTQPSDYVWQFTTGLTPDTIRPRVTLTEPATSSPGPTANAPVNTSVLAVFNENMVPSMFTDTTFTLICEAPCVAPVGTVSYNVDTKSARFSPAQDLEPETTYTATISRSVTDLAGNELAGNQGPVTDPSDYVWQFTTGLAPDTTRPRVTLTEPATTSPGPTADVPVNTQIKAIFSEAISPTTITGTSFTLTCEEPCTAPIGNVSYDVSSRSAVFTPEQNLAEGETYTATLVSTITDLAGNRLAGNQGPVTSASDYIWSFTTTAPIAPTNISVLSTDPLDAGTMAVCPNASINATFDIPSGSRLDPATVNNMTFLIVEDANPLISVLAESIQVDVDTGTVVTFIPQEQLPENVTYRVTLVGGSDGVKDLMLPGNEMLDDYVWTFTTVAPVESCLVPVNLQSAAPFGSFGGTAGITNQGVLTVINGDIGTTGTSTIVTGFVSEPGCEYTITTLNEGQVNGKIFTAPPPPTVSCPQDGTAETEAIATQARLDAESAYNELTPANMPGGQNPGNENLGGLTLAPGIYTAQSGAFRIQGGDLTLDGQGNQNAVWVFQMATTLTVGGPGADFSQSVTLINGAQAKNIFWQVGSAATINAGGGGVMKGTIIAQEGVTISTAGNVDIVTIDGRALSLGASVTMVNTVINVPAD</sequence>
<dbReference type="Gene3D" id="2.60.40.1220">
    <property type="match status" value="7"/>
</dbReference>
<feature type="domain" description="SbsA Ig-like" evidence="5">
    <location>
        <begin position="44"/>
        <end position="147"/>
    </location>
</feature>
<feature type="compositionally biased region" description="Polar residues" evidence="3">
    <location>
        <begin position="531"/>
        <end position="543"/>
    </location>
</feature>
<dbReference type="Pfam" id="PF11999">
    <property type="entry name" value="Ice_binding"/>
    <property type="match status" value="1"/>
</dbReference>
<keyword evidence="7" id="KW-1185">Reference proteome</keyword>
<feature type="domain" description="SbsA Ig-like" evidence="5">
    <location>
        <begin position="276"/>
        <end position="392"/>
    </location>
</feature>
<comment type="similarity">
    <text evidence="1">Belongs to the ice-binding protein family.</text>
</comment>
<feature type="region of interest" description="Disordered" evidence="3">
    <location>
        <begin position="522"/>
        <end position="543"/>
    </location>
</feature>
<dbReference type="RefSeq" id="WP_086433354.1">
    <property type="nucleotide sequence ID" value="NZ_FXWH01000001.1"/>
</dbReference>
<dbReference type="OrthoDB" id="2082707at2"/>
<dbReference type="InterPro" id="IPR014755">
    <property type="entry name" value="Cu-Rt/internalin_Ig-like"/>
</dbReference>
<dbReference type="AlphaFoldDB" id="A0A1Y6E7P5"/>
<evidence type="ECO:0000256" key="4">
    <source>
        <dbReference type="SAM" id="SignalP"/>
    </source>
</evidence>
<dbReference type="InterPro" id="IPR021884">
    <property type="entry name" value="Ice-bd_prot"/>
</dbReference>
<reference evidence="7" key="1">
    <citation type="submission" date="2017-04" db="EMBL/GenBank/DDBJ databases">
        <authorList>
            <person name="Varghese N."/>
            <person name="Submissions S."/>
        </authorList>
    </citation>
    <scope>NUCLEOTIDE SEQUENCE [LARGE SCALE GENOMIC DNA]</scope>
</reference>
<feature type="domain" description="SbsA Ig-like" evidence="5">
    <location>
        <begin position="521"/>
        <end position="640"/>
    </location>
</feature>
<feature type="domain" description="SbsA Ig-like" evidence="5">
    <location>
        <begin position="645"/>
        <end position="764"/>
    </location>
</feature>
<accession>A0A1Y6E7P5</accession>
<evidence type="ECO:0000313" key="7">
    <source>
        <dbReference type="Proteomes" id="UP000194450"/>
    </source>
</evidence>
<evidence type="ECO:0000313" key="6">
    <source>
        <dbReference type="EMBL" id="SMQ58667.1"/>
    </source>
</evidence>
<name>A0A1Y6E7P5_9GAMM</name>
<feature type="signal peptide" evidence="4">
    <location>
        <begin position="1"/>
        <end position="25"/>
    </location>
</feature>
<dbReference type="EMBL" id="FXWH01000001">
    <property type="protein sequence ID" value="SMQ58667.1"/>
    <property type="molecule type" value="Genomic_DNA"/>
</dbReference>
<keyword evidence="2 4" id="KW-0732">Signal</keyword>
<feature type="domain" description="SbsA Ig-like" evidence="5">
    <location>
        <begin position="895"/>
        <end position="1012"/>
    </location>
</feature>
<evidence type="ECO:0000259" key="5">
    <source>
        <dbReference type="Pfam" id="PF13205"/>
    </source>
</evidence>